<sequence length="177" mass="19190">MDMLTTGVLCFAAGVVTGAGLLFWLLPARRQAGQLIRDRDEARQALNHYRDKVDDHFLQTADLVNDMTQAYRSVHEHLSKGVQVLCSEVGRKRAVAKSLDSAPGNDNSEPMTPPLDYAPSAKGTLSEDFGLQQKPTGPFAPVDVADNPLPDIVVQPPRDYADGDTQDTDTTSNKTPG</sequence>
<evidence type="ECO:0000256" key="1">
    <source>
        <dbReference type="ARBA" id="ARBA00004377"/>
    </source>
</evidence>
<evidence type="ECO:0000256" key="13">
    <source>
        <dbReference type="SAM" id="MobiDB-lite"/>
    </source>
</evidence>
<dbReference type="GO" id="GO:0005886">
    <property type="term" value="C:plasma membrane"/>
    <property type="evidence" value="ECO:0007669"/>
    <property type="project" value="UniProtKB-SubCell"/>
</dbReference>
<feature type="transmembrane region" description="Helical" evidence="14">
    <location>
        <begin position="6"/>
        <end position="26"/>
    </location>
</feature>
<reference evidence="15 16" key="1">
    <citation type="journal article" date="2006" name="Nat. Biotechnol.">
        <title>Genome sequence of the ubiquitous hydrocarbon-degrading marine bacterium Alcanivorax borkumensis.</title>
        <authorList>
            <person name="Schneiker S."/>
            <person name="Martins dos Santos V.A.P."/>
            <person name="Bartels D."/>
            <person name="Bekel T."/>
            <person name="Brecht M."/>
            <person name="Buhrmester J."/>
            <person name="Chernikova T.N."/>
            <person name="Denaro R."/>
            <person name="Ferrer M."/>
            <person name="Gertler C."/>
            <person name="Goesmann A."/>
            <person name="Golyshina O.V."/>
            <person name="Kaminski F."/>
            <person name="Khachane A.N."/>
            <person name="Lang S."/>
            <person name="Linke B."/>
            <person name="McHardy A.C."/>
            <person name="Meyer F."/>
            <person name="Nechitaylo T."/>
            <person name="Puehler A."/>
            <person name="Regenhardt D."/>
            <person name="Rupp O."/>
            <person name="Sabirova J.S."/>
            <person name="Selbitschka W."/>
            <person name="Yakimov M.M."/>
            <person name="Timmis K.N."/>
            <person name="Vorhoelter F.-J."/>
            <person name="Weidner S."/>
            <person name="Kaiser O."/>
            <person name="Golyshin P.N."/>
        </authorList>
    </citation>
    <scope>NUCLEOTIDE SEQUENCE [LARGE SCALE GENOMIC DNA]</scope>
    <source>
        <strain evidence="16">ATCC 700651 / DSM 11573 / NCIMB 13689 / SK2</strain>
    </source>
</reference>
<gene>
    <name evidence="15" type="ordered locus">ABO_0568</name>
</gene>
<comment type="similarity">
    <text evidence="10">Belongs to the ZapG family.</text>
</comment>
<dbReference type="GO" id="GO:0008360">
    <property type="term" value="P:regulation of cell shape"/>
    <property type="evidence" value="ECO:0007669"/>
    <property type="project" value="UniProtKB-KW"/>
</dbReference>
<dbReference type="GO" id="GO:0051301">
    <property type="term" value="P:cell division"/>
    <property type="evidence" value="ECO:0007669"/>
    <property type="project" value="UniProtKB-KW"/>
</dbReference>
<evidence type="ECO:0000256" key="8">
    <source>
        <dbReference type="ARBA" id="ARBA00023136"/>
    </source>
</evidence>
<evidence type="ECO:0000256" key="14">
    <source>
        <dbReference type="SAM" id="Phobius"/>
    </source>
</evidence>
<feature type="region of interest" description="Disordered" evidence="13">
    <location>
        <begin position="97"/>
        <end position="177"/>
    </location>
</feature>
<evidence type="ECO:0000256" key="11">
    <source>
        <dbReference type="ARBA" id="ARBA00035703"/>
    </source>
</evidence>
<dbReference type="PANTHER" id="PTHR39579:SF1">
    <property type="entry name" value="INNER MEMBRANE PROTEIN YHCB"/>
    <property type="match status" value="1"/>
</dbReference>
<keyword evidence="16" id="KW-1185">Reference proteome</keyword>
<dbReference type="PANTHER" id="PTHR39579">
    <property type="entry name" value="INNER MEMBRANE PROTEIN YHCB"/>
    <property type="match status" value="1"/>
</dbReference>
<evidence type="ECO:0000313" key="15">
    <source>
        <dbReference type="EMBL" id="CAL16016.1"/>
    </source>
</evidence>
<dbReference type="EMBL" id="AM286690">
    <property type="protein sequence ID" value="CAL16016.1"/>
    <property type="molecule type" value="Genomic_DNA"/>
</dbReference>
<protein>
    <recommendedName>
        <fullName evidence="11">Z-ring associated protein G</fullName>
    </recommendedName>
    <alternativeName>
        <fullName evidence="12">Cell division protein ZapG</fullName>
    </alternativeName>
</protein>
<keyword evidence="8 14" id="KW-0472">Membrane</keyword>
<keyword evidence="6" id="KW-0133">Cell shape</keyword>
<dbReference type="Proteomes" id="UP000008871">
    <property type="component" value="Chromosome"/>
</dbReference>
<dbReference type="STRING" id="393595.ABO_0568"/>
<evidence type="ECO:0000256" key="12">
    <source>
        <dbReference type="ARBA" id="ARBA00035727"/>
    </source>
</evidence>
<keyword evidence="5 14" id="KW-0812">Transmembrane</keyword>
<evidence type="ECO:0000256" key="5">
    <source>
        <dbReference type="ARBA" id="ARBA00022692"/>
    </source>
</evidence>
<proteinExistence type="inferred from homology"/>
<keyword evidence="3" id="KW-0997">Cell inner membrane</keyword>
<evidence type="ECO:0000256" key="2">
    <source>
        <dbReference type="ARBA" id="ARBA00022475"/>
    </source>
</evidence>
<dbReference type="HOGENOM" id="CLU_122326_0_0_6"/>
<evidence type="ECO:0000256" key="6">
    <source>
        <dbReference type="ARBA" id="ARBA00022960"/>
    </source>
</evidence>
<keyword evidence="4" id="KW-0132">Cell division</keyword>
<comment type="subcellular location">
    <subcellularLocation>
        <location evidence="1">Cell inner membrane</location>
        <topology evidence="1">Single-pass membrane protein</topology>
    </subcellularLocation>
</comment>
<organism evidence="15 16">
    <name type="scientific">Alcanivorax borkumensis (strain ATCC 700651 / DSM 11573 / NCIMB 13689 / SK2)</name>
    <dbReference type="NCBI Taxonomy" id="393595"/>
    <lineage>
        <taxon>Bacteria</taxon>
        <taxon>Pseudomonadati</taxon>
        <taxon>Pseudomonadota</taxon>
        <taxon>Gammaproteobacteria</taxon>
        <taxon>Oceanospirillales</taxon>
        <taxon>Alcanivoracaceae</taxon>
        <taxon>Alcanivorax</taxon>
    </lineage>
</organism>
<evidence type="ECO:0000256" key="3">
    <source>
        <dbReference type="ARBA" id="ARBA00022519"/>
    </source>
</evidence>
<feature type="compositionally biased region" description="Polar residues" evidence="13">
    <location>
        <begin position="168"/>
        <end position="177"/>
    </location>
</feature>
<keyword evidence="2" id="KW-1003">Cell membrane</keyword>
<dbReference type="eggNOG" id="COG3105">
    <property type="taxonomic scope" value="Bacteria"/>
</dbReference>
<dbReference type="Pfam" id="PF06295">
    <property type="entry name" value="ZapG-like"/>
    <property type="match status" value="1"/>
</dbReference>
<evidence type="ECO:0000256" key="7">
    <source>
        <dbReference type="ARBA" id="ARBA00022989"/>
    </source>
</evidence>
<accession>Q0VS32</accession>
<dbReference type="KEGG" id="abo:ABO_0568"/>
<keyword evidence="7 14" id="KW-1133">Transmembrane helix</keyword>
<dbReference type="InterPro" id="IPR009386">
    <property type="entry name" value="ZapG-like"/>
</dbReference>
<evidence type="ECO:0000256" key="10">
    <source>
        <dbReference type="ARBA" id="ARBA00035657"/>
    </source>
</evidence>
<keyword evidence="9" id="KW-0131">Cell cycle</keyword>
<name>Q0VS32_ALCBS</name>
<evidence type="ECO:0000256" key="9">
    <source>
        <dbReference type="ARBA" id="ARBA00023306"/>
    </source>
</evidence>
<evidence type="ECO:0000256" key="4">
    <source>
        <dbReference type="ARBA" id="ARBA00022618"/>
    </source>
</evidence>
<dbReference type="RefSeq" id="WP_011587854.1">
    <property type="nucleotide sequence ID" value="NC_008260.1"/>
</dbReference>
<evidence type="ECO:0000313" key="16">
    <source>
        <dbReference type="Proteomes" id="UP000008871"/>
    </source>
</evidence>
<dbReference type="AlphaFoldDB" id="Q0VS32"/>
<dbReference type="OrthoDB" id="7068713at2"/>